<evidence type="ECO:0000256" key="1">
    <source>
        <dbReference type="SAM" id="MobiDB-lite"/>
    </source>
</evidence>
<feature type="transmembrane region" description="Helical" evidence="2">
    <location>
        <begin position="90"/>
        <end position="108"/>
    </location>
</feature>
<feature type="transmembrane region" description="Helical" evidence="2">
    <location>
        <begin position="377"/>
        <end position="395"/>
    </location>
</feature>
<dbReference type="InterPro" id="IPR036927">
    <property type="entry name" value="Cyt_c_oxase-like_su1_sf"/>
</dbReference>
<protein>
    <submittedName>
        <fullName evidence="3">Uncharacterized protein</fullName>
    </submittedName>
</protein>
<accession>A0A8J8TQM1</accession>
<feature type="transmembrane region" description="Helical" evidence="2">
    <location>
        <begin position="192"/>
        <end position="210"/>
    </location>
</feature>
<proteinExistence type="predicted"/>
<evidence type="ECO:0000256" key="2">
    <source>
        <dbReference type="SAM" id="Phobius"/>
    </source>
</evidence>
<keyword evidence="4" id="KW-1185">Reference proteome</keyword>
<keyword evidence="2" id="KW-1133">Transmembrane helix</keyword>
<feature type="transmembrane region" description="Helical" evidence="2">
    <location>
        <begin position="54"/>
        <end position="78"/>
    </location>
</feature>
<reference evidence="3" key="1">
    <citation type="submission" date="2017-11" db="EMBL/GenBank/DDBJ databases">
        <authorList>
            <person name="Kajale S.C."/>
            <person name="Sharma A."/>
        </authorList>
    </citation>
    <scope>NUCLEOTIDE SEQUENCE</scope>
    <source>
        <strain evidence="3">LS1_42</strain>
    </source>
</reference>
<dbReference type="SUPFAM" id="SSF81442">
    <property type="entry name" value="Cytochrome c oxidase subunit I-like"/>
    <property type="match status" value="1"/>
</dbReference>
<gene>
    <name evidence="3" type="ORF">CV102_12045</name>
</gene>
<dbReference type="AlphaFoldDB" id="A0A8J8TQM1"/>
<feature type="transmembrane region" description="Helical" evidence="2">
    <location>
        <begin position="114"/>
        <end position="137"/>
    </location>
</feature>
<comment type="caution">
    <text evidence="3">The sequence shown here is derived from an EMBL/GenBank/DDBJ whole genome shotgun (WGS) entry which is preliminary data.</text>
</comment>
<evidence type="ECO:0000313" key="3">
    <source>
        <dbReference type="EMBL" id="TYL38633.1"/>
    </source>
</evidence>
<feature type="transmembrane region" description="Helical" evidence="2">
    <location>
        <begin position="327"/>
        <end position="349"/>
    </location>
</feature>
<feature type="compositionally biased region" description="Basic and acidic residues" evidence="1">
    <location>
        <begin position="433"/>
        <end position="449"/>
    </location>
</feature>
<name>A0A8J8TQM1_9EURY</name>
<keyword evidence="2" id="KW-0472">Membrane</keyword>
<dbReference type="OrthoDB" id="145655at2157"/>
<dbReference type="RefSeq" id="WP_148858230.1">
    <property type="nucleotide sequence ID" value="NZ_PHNJ01000005.1"/>
</dbReference>
<dbReference type="Gene3D" id="1.20.210.10">
    <property type="entry name" value="Cytochrome c oxidase-like, subunit I domain"/>
    <property type="match status" value="1"/>
</dbReference>
<feature type="region of interest" description="Disordered" evidence="1">
    <location>
        <begin position="426"/>
        <end position="449"/>
    </location>
</feature>
<feature type="transmembrane region" description="Helical" evidence="2">
    <location>
        <begin position="20"/>
        <end position="42"/>
    </location>
</feature>
<feature type="transmembrane region" description="Helical" evidence="2">
    <location>
        <begin position="286"/>
        <end position="307"/>
    </location>
</feature>
<organism evidence="3 4">
    <name type="scientific">Natronococcus pandeyae</name>
    <dbReference type="NCBI Taxonomy" id="2055836"/>
    <lineage>
        <taxon>Archaea</taxon>
        <taxon>Methanobacteriati</taxon>
        <taxon>Methanobacteriota</taxon>
        <taxon>Stenosarchaea group</taxon>
        <taxon>Halobacteria</taxon>
        <taxon>Halobacteriales</taxon>
        <taxon>Natrialbaceae</taxon>
        <taxon>Natronococcus</taxon>
    </lineage>
</organism>
<evidence type="ECO:0000313" key="4">
    <source>
        <dbReference type="Proteomes" id="UP000766904"/>
    </source>
</evidence>
<feature type="transmembrane region" description="Helical" evidence="2">
    <location>
        <begin position="254"/>
        <end position="274"/>
    </location>
</feature>
<dbReference type="EMBL" id="PHNJ01000005">
    <property type="protein sequence ID" value="TYL38633.1"/>
    <property type="molecule type" value="Genomic_DNA"/>
</dbReference>
<feature type="transmembrane region" description="Helical" evidence="2">
    <location>
        <begin position="149"/>
        <end position="172"/>
    </location>
</feature>
<dbReference type="Proteomes" id="UP000766904">
    <property type="component" value="Unassembled WGS sequence"/>
</dbReference>
<keyword evidence="2" id="KW-0812">Transmembrane</keyword>
<feature type="transmembrane region" description="Helical" evidence="2">
    <location>
        <begin position="231"/>
        <end position="248"/>
    </location>
</feature>
<feature type="transmembrane region" description="Helical" evidence="2">
    <location>
        <begin position="401"/>
        <end position="420"/>
    </location>
</feature>
<sequence length="449" mass="47525">MKTIPDGLRTDRTPPIAIPLRHFLVGLCFLVVGIAAGAAAYVASPSGPADVARLHVFLVGWIALTIMGAMTQFVPVWSGVELHSRRLARAQLWLVAGGLVGFALTLGAEAFSSVPITATVLFAGMWLFVYTLGRTLARARPLDRTERHFAFALLSFAVLAPLGYLLAVGFSTPLFESLPVTRGDVFLVHTTVALYGAVLVTIAGALPQLATMFTQTEHGALERRLLSVEEAALYGGVTAFAVGRGAGLESVARVGALALLVGAVALGIVIARLLSRSTVERSPMTARYWVVAGSLLAWAALAVPAWWRDPTGHAGVFGAPGTSELLVLGVFGFVVVGTLYHVIPFIVWLERYSDRIGLEPVPMIDDLYSSRLERADFRLTLAGFLVLVVAGWASLPSSIAAVGGLLASVGFGLFAVNLAWTIHRHGSSGVGSESRDSASEESQIDRVGE</sequence>